<evidence type="ECO:0000313" key="7">
    <source>
        <dbReference type="Proteomes" id="UP000216961"/>
    </source>
</evidence>
<dbReference type="InterPro" id="IPR050768">
    <property type="entry name" value="UPF0353/GerABKA_families"/>
</dbReference>
<dbReference type="Proteomes" id="UP000216961">
    <property type="component" value="Unassembled WGS sequence"/>
</dbReference>
<feature type="transmembrane region" description="Helical" evidence="5">
    <location>
        <begin position="368"/>
        <end position="385"/>
    </location>
</feature>
<reference evidence="6 7" key="1">
    <citation type="submission" date="2017-07" db="EMBL/GenBank/DDBJ databases">
        <title>Isolation and whole genome analysis of endospore-forming bacteria from heroin.</title>
        <authorList>
            <person name="Kalinowski J."/>
            <person name="Ahrens B."/>
            <person name="Al-Dilaimi A."/>
            <person name="Winkler A."/>
            <person name="Wibberg D."/>
            <person name="Schleenbecker U."/>
            <person name="Ruckert C."/>
            <person name="Wolfel R."/>
            <person name="Grass G."/>
        </authorList>
    </citation>
    <scope>NUCLEOTIDE SEQUENCE [LARGE SCALE GENOMIC DNA]</scope>
    <source>
        <strain evidence="6 7">7521-2</strain>
    </source>
</reference>
<proteinExistence type="inferred from homology"/>
<feature type="transmembrane region" description="Helical" evidence="5">
    <location>
        <begin position="258"/>
        <end position="279"/>
    </location>
</feature>
<dbReference type="GO" id="GO:0009847">
    <property type="term" value="P:spore germination"/>
    <property type="evidence" value="ECO:0007669"/>
    <property type="project" value="UniProtKB-UniRule"/>
</dbReference>
<dbReference type="PANTHER" id="PTHR22550:SF5">
    <property type="entry name" value="LEUCINE ZIPPER PROTEIN 4"/>
    <property type="match status" value="1"/>
</dbReference>
<dbReference type="PIRSF" id="PIRSF005690">
    <property type="entry name" value="GerBA"/>
    <property type="match status" value="1"/>
</dbReference>
<accession>A0AA91TW13</accession>
<evidence type="ECO:0000256" key="5">
    <source>
        <dbReference type="SAM" id="Phobius"/>
    </source>
</evidence>
<comment type="similarity">
    <text evidence="2 4">Belongs to the GerABKA family.</text>
</comment>
<protein>
    <recommendedName>
        <fullName evidence="8">Spore germination protein</fullName>
    </recommendedName>
</protein>
<feature type="transmembrane region" description="Helical" evidence="5">
    <location>
        <begin position="424"/>
        <end position="447"/>
    </location>
</feature>
<name>A0AA91TW13_NIACI</name>
<keyword evidence="5" id="KW-0812">Transmembrane</keyword>
<dbReference type="AlphaFoldDB" id="A0AA91TW13"/>
<dbReference type="GO" id="GO:0005886">
    <property type="term" value="C:plasma membrane"/>
    <property type="evidence" value="ECO:0007669"/>
    <property type="project" value="UniProtKB-SubCell"/>
</dbReference>
<keyword evidence="5" id="KW-1133">Transmembrane helix</keyword>
<comment type="subcellular location">
    <subcellularLocation>
        <location evidence="4">Cell membrane</location>
    </subcellularLocation>
    <subcellularLocation>
        <location evidence="1">Membrane</location>
        <topology evidence="1">Multi-pass membrane protein</topology>
    </subcellularLocation>
</comment>
<evidence type="ECO:0000313" key="6">
    <source>
        <dbReference type="EMBL" id="PAD85345.1"/>
    </source>
</evidence>
<gene>
    <name evidence="6" type="ORF">CHH57_00215</name>
</gene>
<dbReference type="Pfam" id="PF03323">
    <property type="entry name" value="GerA"/>
    <property type="match status" value="1"/>
</dbReference>
<evidence type="ECO:0000256" key="1">
    <source>
        <dbReference type="ARBA" id="ARBA00004141"/>
    </source>
</evidence>
<dbReference type="InterPro" id="IPR004995">
    <property type="entry name" value="Spore_Ger"/>
</dbReference>
<dbReference type="PANTHER" id="PTHR22550">
    <property type="entry name" value="SPORE GERMINATION PROTEIN"/>
    <property type="match status" value="1"/>
</dbReference>
<evidence type="ECO:0000256" key="3">
    <source>
        <dbReference type="ARBA" id="ARBA00023136"/>
    </source>
</evidence>
<dbReference type="EMBL" id="NPBQ01000001">
    <property type="protein sequence ID" value="PAD85345.1"/>
    <property type="molecule type" value="Genomic_DNA"/>
</dbReference>
<evidence type="ECO:0000256" key="2">
    <source>
        <dbReference type="ARBA" id="ARBA00005278"/>
    </source>
</evidence>
<evidence type="ECO:0008006" key="8">
    <source>
        <dbReference type="Google" id="ProtNLM"/>
    </source>
</evidence>
<comment type="caution">
    <text evidence="6">The sequence shown here is derived from an EMBL/GenBank/DDBJ whole genome shotgun (WGS) entry which is preliminary data.</text>
</comment>
<feature type="transmembrane region" description="Helical" evidence="5">
    <location>
        <begin position="391"/>
        <end position="412"/>
    </location>
</feature>
<keyword evidence="3 4" id="KW-0472">Membrane</keyword>
<feature type="transmembrane region" description="Helical" evidence="5">
    <location>
        <begin position="300"/>
        <end position="319"/>
    </location>
</feature>
<evidence type="ECO:0000256" key="4">
    <source>
        <dbReference type="PIRNR" id="PIRNR005690"/>
    </source>
</evidence>
<organism evidence="6 7">
    <name type="scientific">Niallia circulans</name>
    <name type="common">Bacillus circulans</name>
    <dbReference type="NCBI Taxonomy" id="1397"/>
    <lineage>
        <taxon>Bacteria</taxon>
        <taxon>Bacillati</taxon>
        <taxon>Bacillota</taxon>
        <taxon>Bacilli</taxon>
        <taxon>Bacillales</taxon>
        <taxon>Bacillaceae</taxon>
        <taxon>Niallia</taxon>
    </lineage>
</organism>
<sequence length="507" mass="56588">MTRSKVQEVTEEKKETTLSTILHENQNILQSIFHSCFDVVFHSFKIFNEINAIVIYIDGLNNKEVLEDHVLKPLQQRENKHTTSLKENIEESVFSTDVKEVTTVEEVVKEILNGKPVLMVDSINKAYTFGLANWQKRSIEEPSSESVVRGPREGFIETMQINLSLIRRKIKSSMLKAELINLGRYTNTSVAITYIDGLVEVDLLEEIKRRLNSIQVDSILESGYIEELIEDNSYSPFPQILNTERPDVVAAHLLEGRVAILVDGTPFVLIVPISLISLLHSSEDYYERFIISTAVRILRFVFMVISLLLPSLYVSIVTFHQEMIPTNLLISIAAAREAVPFPAVVEALIMEISFEALREAGVRLPKQIGSAVSIVGALVIGQAAVQAGLVSAPMVIVVALTGIASFMSPYTATGSALRLLRFPIMLFASMLGLLGIMLCVIAIIIHLCSLRSFGLPYLAPLAPVKNTELKDAIARAPWWKMDTRPSLTGNVNKYRQRASQKPKTKRN</sequence>